<organism evidence="2 3">
    <name type="scientific">Streptomyces vulcanius</name>
    <dbReference type="NCBI Taxonomy" id="1441876"/>
    <lineage>
        <taxon>Bacteria</taxon>
        <taxon>Bacillati</taxon>
        <taxon>Actinomycetota</taxon>
        <taxon>Actinomycetes</taxon>
        <taxon>Kitasatosporales</taxon>
        <taxon>Streptomycetaceae</taxon>
        <taxon>Streptomyces</taxon>
    </lineage>
</organism>
<feature type="region of interest" description="Disordered" evidence="1">
    <location>
        <begin position="26"/>
        <end position="46"/>
    </location>
</feature>
<evidence type="ECO:0000256" key="1">
    <source>
        <dbReference type="SAM" id="MobiDB-lite"/>
    </source>
</evidence>
<dbReference type="PROSITE" id="PS51257">
    <property type="entry name" value="PROKAR_LIPOPROTEIN"/>
    <property type="match status" value="1"/>
</dbReference>
<accession>A0ABV9ANG1</accession>
<protein>
    <recommendedName>
        <fullName evidence="4">Lipoprotein</fullName>
    </recommendedName>
</protein>
<evidence type="ECO:0000313" key="2">
    <source>
        <dbReference type="EMBL" id="MFC4501434.1"/>
    </source>
</evidence>
<gene>
    <name evidence="2" type="ORF">ACFPIH_18175</name>
</gene>
<sequence>MPRTKDVPLMVAVVCCAAAVLTGCSDDDTPSSVSSAASRAASAAESLAREATGAASSLASEASSAFASATAEAGRRLDDIQNGTDVTSDVRLGTPGRDSDGRAAVEVTVSNSADSSKSFAVEVDFTDASGKRVDAAVVTVSDVPAGKTGTGTARSNRDLSGEVKAQVARAVRY</sequence>
<reference evidence="3" key="1">
    <citation type="journal article" date="2019" name="Int. J. Syst. Evol. Microbiol.">
        <title>The Global Catalogue of Microorganisms (GCM) 10K type strain sequencing project: providing services to taxonomists for standard genome sequencing and annotation.</title>
        <authorList>
            <consortium name="The Broad Institute Genomics Platform"/>
            <consortium name="The Broad Institute Genome Sequencing Center for Infectious Disease"/>
            <person name="Wu L."/>
            <person name="Ma J."/>
        </authorList>
    </citation>
    <scope>NUCLEOTIDE SEQUENCE [LARGE SCALE GENOMIC DNA]</scope>
    <source>
        <strain evidence="3">CGMCC 4.7177</strain>
    </source>
</reference>
<dbReference type="EMBL" id="JBHSFK010000010">
    <property type="protein sequence ID" value="MFC4501434.1"/>
    <property type="molecule type" value="Genomic_DNA"/>
</dbReference>
<name>A0ABV9ANG1_9ACTN</name>
<comment type="caution">
    <text evidence="2">The sequence shown here is derived from an EMBL/GenBank/DDBJ whole genome shotgun (WGS) entry which is preliminary data.</text>
</comment>
<dbReference type="RefSeq" id="WP_381170757.1">
    <property type="nucleotide sequence ID" value="NZ_JBHSFK010000010.1"/>
</dbReference>
<keyword evidence="3" id="KW-1185">Reference proteome</keyword>
<dbReference type="Proteomes" id="UP001595839">
    <property type="component" value="Unassembled WGS sequence"/>
</dbReference>
<evidence type="ECO:0000313" key="3">
    <source>
        <dbReference type="Proteomes" id="UP001595839"/>
    </source>
</evidence>
<proteinExistence type="predicted"/>
<feature type="compositionally biased region" description="Low complexity" evidence="1">
    <location>
        <begin position="31"/>
        <end position="46"/>
    </location>
</feature>
<evidence type="ECO:0008006" key="4">
    <source>
        <dbReference type="Google" id="ProtNLM"/>
    </source>
</evidence>
<feature type="region of interest" description="Disordered" evidence="1">
    <location>
        <begin position="71"/>
        <end position="102"/>
    </location>
</feature>